<sequence>MSWRDKWNRNRERGREEGFTLIEVLAAIVILSIVSLVLTSYFTNALSYSKSNQNKTIMVNLARNALFYMEKQDFEKLELYFRGKPGSGAQPQIIGHPAIQAAGCVPLTPTVSCSVYSTAVSDVTTLAKVLNPTINNVNYHIDIEYQSSLHQGMIGSSDPVEQATAEFLLPVRIKVKDSGKGGTNVKETVVEGYITDEKIR</sequence>
<dbReference type="InterPro" id="IPR012902">
    <property type="entry name" value="N_methyl_site"/>
</dbReference>
<dbReference type="InterPro" id="IPR045584">
    <property type="entry name" value="Pilin-like"/>
</dbReference>
<protein>
    <submittedName>
        <fullName evidence="4">Prepilin-type N-terminal cleavage/methylation domain-containing protein</fullName>
    </submittedName>
</protein>
<evidence type="ECO:0000313" key="5">
    <source>
        <dbReference type="Proteomes" id="UP000596857"/>
    </source>
</evidence>
<gene>
    <name evidence="4" type="ORF">GC101_10020</name>
</gene>
<keyword evidence="3" id="KW-1133">Transmembrane helix</keyword>
<dbReference type="RefSeq" id="WP_171717129.1">
    <property type="nucleotide sequence ID" value="NZ_WHOB01000023.1"/>
</dbReference>
<dbReference type="Proteomes" id="UP000596857">
    <property type="component" value="Unassembled WGS sequence"/>
</dbReference>
<keyword evidence="3" id="KW-0472">Membrane</keyword>
<dbReference type="SUPFAM" id="SSF54523">
    <property type="entry name" value="Pili subunits"/>
    <property type="match status" value="1"/>
</dbReference>
<evidence type="ECO:0000256" key="1">
    <source>
        <dbReference type="ARBA" id="ARBA00004241"/>
    </source>
</evidence>
<dbReference type="NCBIfam" id="TIGR02532">
    <property type="entry name" value="IV_pilin_GFxxxE"/>
    <property type="match status" value="1"/>
</dbReference>
<feature type="transmembrane region" description="Helical" evidence="3">
    <location>
        <begin position="21"/>
        <end position="42"/>
    </location>
</feature>
<proteinExistence type="predicted"/>
<evidence type="ECO:0000313" key="4">
    <source>
        <dbReference type="EMBL" id="NOU79215.1"/>
    </source>
</evidence>
<keyword evidence="2" id="KW-0178">Competence</keyword>
<dbReference type="EMBL" id="WHOB01000023">
    <property type="protein sequence ID" value="NOU79215.1"/>
    <property type="molecule type" value="Genomic_DNA"/>
</dbReference>
<name>A0ABX1YE17_9BACL</name>
<keyword evidence="3" id="KW-0812">Transmembrane</keyword>
<evidence type="ECO:0000256" key="3">
    <source>
        <dbReference type="SAM" id="Phobius"/>
    </source>
</evidence>
<comment type="subcellular location">
    <subcellularLocation>
        <location evidence="1">Cell surface</location>
    </subcellularLocation>
</comment>
<evidence type="ECO:0000256" key="2">
    <source>
        <dbReference type="ARBA" id="ARBA00023287"/>
    </source>
</evidence>
<keyword evidence="5" id="KW-1185">Reference proteome</keyword>
<organism evidence="4 5">
    <name type="scientific">Paenibacillus phytohabitans</name>
    <dbReference type="NCBI Taxonomy" id="2654978"/>
    <lineage>
        <taxon>Bacteria</taxon>
        <taxon>Bacillati</taxon>
        <taxon>Bacillota</taxon>
        <taxon>Bacilli</taxon>
        <taxon>Bacillales</taxon>
        <taxon>Paenibacillaceae</taxon>
        <taxon>Paenibacillus</taxon>
    </lineage>
</organism>
<dbReference type="Pfam" id="PF07963">
    <property type="entry name" value="N_methyl"/>
    <property type="match status" value="1"/>
</dbReference>
<comment type="caution">
    <text evidence="4">The sequence shown here is derived from an EMBL/GenBank/DDBJ whole genome shotgun (WGS) entry which is preliminary data.</text>
</comment>
<reference evidence="4 5" key="1">
    <citation type="submission" date="2019-10" db="EMBL/GenBank/DDBJ databases">
        <title>Description of Paenibacillus terricola sp. nov.</title>
        <authorList>
            <person name="Carlier A."/>
            <person name="Qi S."/>
        </authorList>
    </citation>
    <scope>NUCLEOTIDE SEQUENCE [LARGE SCALE GENOMIC DNA]</scope>
    <source>
        <strain evidence="4 5">LMG 31459</strain>
    </source>
</reference>
<accession>A0ABX1YE17</accession>
<dbReference type="PROSITE" id="PS00409">
    <property type="entry name" value="PROKAR_NTER_METHYL"/>
    <property type="match status" value="1"/>
</dbReference>